<feature type="region of interest" description="Disordered" evidence="1">
    <location>
        <begin position="1"/>
        <end position="20"/>
    </location>
</feature>
<dbReference type="RefSeq" id="XP_035318228.1">
    <property type="nucleotide sequence ID" value="XM_035466680.1"/>
</dbReference>
<dbReference type="Pfam" id="PF12396">
    <property type="entry name" value="DUF3659"/>
    <property type="match status" value="1"/>
</dbReference>
<gene>
    <name evidence="2" type="ORF">GMORB2_4706</name>
</gene>
<feature type="compositionally biased region" description="Low complexity" evidence="1">
    <location>
        <begin position="84"/>
        <end position="104"/>
    </location>
</feature>
<feature type="region of interest" description="Disordered" evidence="1">
    <location>
        <begin position="81"/>
        <end position="125"/>
    </location>
</feature>
<dbReference type="GeneID" id="55970934"/>
<proteinExistence type="predicted"/>
<organism evidence="2 3">
    <name type="scientific">Geosmithia morbida</name>
    <dbReference type="NCBI Taxonomy" id="1094350"/>
    <lineage>
        <taxon>Eukaryota</taxon>
        <taxon>Fungi</taxon>
        <taxon>Dikarya</taxon>
        <taxon>Ascomycota</taxon>
        <taxon>Pezizomycotina</taxon>
        <taxon>Sordariomycetes</taxon>
        <taxon>Hypocreomycetidae</taxon>
        <taxon>Hypocreales</taxon>
        <taxon>Bionectriaceae</taxon>
        <taxon>Geosmithia</taxon>
    </lineage>
</organism>
<feature type="compositionally biased region" description="Basic and acidic residues" evidence="1">
    <location>
        <begin position="149"/>
        <end position="166"/>
    </location>
</feature>
<reference evidence="2" key="1">
    <citation type="submission" date="2020-03" db="EMBL/GenBank/DDBJ databases">
        <title>Site-based positive gene gene selection in Geosmithia morbida across the United States reveals a broad range of putative effectors and factors for local host and environmental adapation.</title>
        <authorList>
            <person name="Onufrak A."/>
            <person name="Murdoch R.W."/>
            <person name="Gazis R."/>
            <person name="Huff M."/>
            <person name="Staton M."/>
            <person name="Klingeman W."/>
            <person name="Hadziabdic D."/>
        </authorList>
    </citation>
    <scope>NUCLEOTIDE SEQUENCE</scope>
    <source>
        <strain evidence="2">1262</strain>
    </source>
</reference>
<evidence type="ECO:0000313" key="3">
    <source>
        <dbReference type="Proteomes" id="UP000749293"/>
    </source>
</evidence>
<keyword evidence="3" id="KW-1185">Reference proteome</keyword>
<protein>
    <submittedName>
        <fullName evidence="2">Uncharacterized protein</fullName>
    </submittedName>
</protein>
<feature type="region of interest" description="Disordered" evidence="1">
    <location>
        <begin position="147"/>
        <end position="166"/>
    </location>
</feature>
<dbReference type="Proteomes" id="UP000749293">
    <property type="component" value="Unassembled WGS sequence"/>
</dbReference>
<evidence type="ECO:0000313" key="2">
    <source>
        <dbReference type="EMBL" id="KAF4119576.1"/>
    </source>
</evidence>
<dbReference type="EMBL" id="JAANYQ010000023">
    <property type="protein sequence ID" value="KAF4119576.1"/>
    <property type="molecule type" value="Genomic_DNA"/>
</dbReference>
<sequence length="166" mass="17747">MSSPHTATPGDDAPHDTHTTHMIDIPYRGAFGEILDGDGEVVGHVVEDLTALPELQELDGALRVDASGNIYNENGEAIGRLNEARPGGRAQEQQQPQRQPSYGSSPGGPSPAAPAPRPASAPNPSEIYLDVKSTYDGIQLIIKIPSIFNRDKDNNNVPEDMKGTTR</sequence>
<comment type="caution">
    <text evidence="2">The sequence shown here is derived from an EMBL/GenBank/DDBJ whole genome shotgun (WGS) entry which is preliminary data.</text>
</comment>
<feature type="compositionally biased region" description="Pro residues" evidence="1">
    <location>
        <begin position="108"/>
        <end position="121"/>
    </location>
</feature>
<dbReference type="AlphaFoldDB" id="A0A9P4YQ52"/>
<dbReference type="InterPro" id="IPR022124">
    <property type="entry name" value="DUF3659"/>
</dbReference>
<evidence type="ECO:0000256" key="1">
    <source>
        <dbReference type="SAM" id="MobiDB-lite"/>
    </source>
</evidence>
<name>A0A9P4YQ52_9HYPO</name>
<accession>A0A9P4YQ52</accession>
<dbReference type="OrthoDB" id="3946749at2759"/>